<feature type="region of interest" description="Disordered" evidence="1">
    <location>
        <begin position="73"/>
        <end position="145"/>
    </location>
</feature>
<sequence>MMSAEKKSQRIINKSEWWTITGGDRRSYKVRWIYMHGQNRCTSLVCSCYAPSANFNNEVEVCNNTRKGSLAEKKENGVMEEARNDGSVQDHQKSNGGRNSGSCSASGSNNGPHLETSPLKSTLKKTSSAVAGGNQARKDRQKRKVSWPDIAHGADIAHVLEFESSTSDDGELEGVRNSCVCTIQ</sequence>
<dbReference type="EMBL" id="JAPFFJ010000005">
    <property type="protein sequence ID" value="KAJ6428323.1"/>
    <property type="molecule type" value="Genomic_DNA"/>
</dbReference>
<gene>
    <name evidence="2" type="ORF">OIU84_023697</name>
</gene>
<evidence type="ECO:0000256" key="1">
    <source>
        <dbReference type="SAM" id="MobiDB-lite"/>
    </source>
</evidence>
<comment type="caution">
    <text evidence="2">The sequence shown here is derived from an EMBL/GenBank/DDBJ whole genome shotgun (WGS) entry which is preliminary data.</text>
</comment>
<dbReference type="Proteomes" id="UP001162972">
    <property type="component" value="Chromosome 1"/>
</dbReference>
<evidence type="ECO:0000313" key="2">
    <source>
        <dbReference type="EMBL" id="KAJ6428323.1"/>
    </source>
</evidence>
<accession>A0AAD6PH85</accession>
<feature type="compositionally biased region" description="Low complexity" evidence="1">
    <location>
        <begin position="94"/>
        <end position="128"/>
    </location>
</feature>
<proteinExistence type="predicted"/>
<keyword evidence="3" id="KW-1185">Reference proteome</keyword>
<organism evidence="2 3">
    <name type="scientific">Salix udensis</name>
    <dbReference type="NCBI Taxonomy" id="889485"/>
    <lineage>
        <taxon>Eukaryota</taxon>
        <taxon>Viridiplantae</taxon>
        <taxon>Streptophyta</taxon>
        <taxon>Embryophyta</taxon>
        <taxon>Tracheophyta</taxon>
        <taxon>Spermatophyta</taxon>
        <taxon>Magnoliopsida</taxon>
        <taxon>eudicotyledons</taxon>
        <taxon>Gunneridae</taxon>
        <taxon>Pentapetalae</taxon>
        <taxon>rosids</taxon>
        <taxon>fabids</taxon>
        <taxon>Malpighiales</taxon>
        <taxon>Salicaceae</taxon>
        <taxon>Saliceae</taxon>
        <taxon>Salix</taxon>
    </lineage>
</organism>
<name>A0AAD6PH85_9ROSI</name>
<protein>
    <submittedName>
        <fullName evidence="2">Uncharacterized protein</fullName>
    </submittedName>
</protein>
<dbReference type="PANTHER" id="PTHR33401">
    <property type="entry name" value="LIGHT-HARVESTING COMPLEX-LIKE PROTEIN OHP2, CHLOROPLASTIC"/>
    <property type="match status" value="1"/>
</dbReference>
<feature type="compositionally biased region" description="Basic and acidic residues" evidence="1">
    <location>
        <begin position="73"/>
        <end position="93"/>
    </location>
</feature>
<dbReference type="AlphaFoldDB" id="A0AAD6PH85"/>
<evidence type="ECO:0000313" key="3">
    <source>
        <dbReference type="Proteomes" id="UP001162972"/>
    </source>
</evidence>
<dbReference type="PANTHER" id="PTHR33401:SF13">
    <property type="entry name" value="EXPRESSED PROTEIN"/>
    <property type="match status" value="1"/>
</dbReference>
<reference evidence="2 3" key="1">
    <citation type="journal article" date="2023" name="Int. J. Mol. Sci.">
        <title>De Novo Assembly and Annotation of 11 Diverse Shrub Willow (Salix) Genomes Reveals Novel Gene Organization in Sex-Linked Regions.</title>
        <authorList>
            <person name="Hyden B."/>
            <person name="Feng K."/>
            <person name="Yates T.B."/>
            <person name="Jawdy S."/>
            <person name="Cereghino C."/>
            <person name="Smart L.B."/>
            <person name="Muchero W."/>
        </authorList>
    </citation>
    <scope>NUCLEOTIDE SEQUENCE [LARGE SCALE GENOMIC DNA]</scope>
    <source>
        <tissue evidence="2">Shoot tip</tissue>
    </source>
</reference>